<keyword evidence="12" id="KW-1185">Reference proteome</keyword>
<organism evidence="10 12">
    <name type="scientific">Dinothrombium tinctorium</name>
    <dbReference type="NCBI Taxonomy" id="1965070"/>
    <lineage>
        <taxon>Eukaryota</taxon>
        <taxon>Metazoa</taxon>
        <taxon>Ecdysozoa</taxon>
        <taxon>Arthropoda</taxon>
        <taxon>Chelicerata</taxon>
        <taxon>Arachnida</taxon>
        <taxon>Acari</taxon>
        <taxon>Acariformes</taxon>
        <taxon>Trombidiformes</taxon>
        <taxon>Prostigmata</taxon>
        <taxon>Anystina</taxon>
        <taxon>Parasitengona</taxon>
        <taxon>Trombidioidea</taxon>
        <taxon>Trombidiidae</taxon>
        <taxon>Dinothrombium</taxon>
    </lineage>
</organism>
<feature type="transmembrane region" description="Helical" evidence="7">
    <location>
        <begin position="12"/>
        <end position="31"/>
    </location>
</feature>
<evidence type="ECO:0000256" key="2">
    <source>
        <dbReference type="ARBA" id="ARBA00022692"/>
    </source>
</evidence>
<comment type="caution">
    <text evidence="10">The sequence shown here is derived from an EMBL/GenBank/DDBJ whole genome shotgun (WGS) entry which is preliminary data.</text>
</comment>
<dbReference type="Pfam" id="PF09787">
    <property type="entry name" value="Golgin_A5"/>
    <property type="match status" value="1"/>
</dbReference>
<evidence type="ECO:0000256" key="3">
    <source>
        <dbReference type="ARBA" id="ARBA00022989"/>
    </source>
</evidence>
<evidence type="ECO:0000313" key="8">
    <source>
        <dbReference type="EMBL" id="RWS01027.1"/>
    </source>
</evidence>
<evidence type="ECO:0000256" key="1">
    <source>
        <dbReference type="ARBA" id="ARBA00004394"/>
    </source>
</evidence>
<dbReference type="OrthoDB" id="248903at2759"/>
<keyword evidence="5" id="KW-0175">Coiled coil</keyword>
<keyword evidence="3 7" id="KW-1133">Transmembrane helix</keyword>
<comment type="subcellular location">
    <subcellularLocation>
        <location evidence="1">Golgi apparatus membrane</location>
    </subcellularLocation>
</comment>
<dbReference type="InterPro" id="IPR019177">
    <property type="entry name" value="Golgin_subfamily_A_member_5"/>
</dbReference>
<evidence type="ECO:0000313" key="10">
    <source>
        <dbReference type="EMBL" id="RWS01135.1"/>
    </source>
</evidence>
<dbReference type="GO" id="GO:0007030">
    <property type="term" value="P:Golgi organization"/>
    <property type="evidence" value="ECO:0007669"/>
    <property type="project" value="InterPro"/>
</dbReference>
<evidence type="ECO:0000313" key="11">
    <source>
        <dbReference type="EMBL" id="RWS01150.1"/>
    </source>
</evidence>
<sequence length="36" mass="4455">MFLRAYPSARALVILYIMILHIWVFFILFTYRPEIH</sequence>
<dbReference type="EMBL" id="NCKU01009766">
    <property type="protein sequence ID" value="RWS01150.1"/>
    <property type="molecule type" value="Genomic_DNA"/>
</dbReference>
<evidence type="ECO:0000256" key="4">
    <source>
        <dbReference type="ARBA" id="ARBA00023034"/>
    </source>
</evidence>
<protein>
    <submittedName>
        <fullName evidence="10">Golgin subfamily A member 5-like protein</fullName>
    </submittedName>
</protein>
<evidence type="ECO:0000313" key="9">
    <source>
        <dbReference type="EMBL" id="RWS01081.1"/>
    </source>
</evidence>
<dbReference type="EMBL" id="NCKU01009991">
    <property type="protein sequence ID" value="RWS01027.1"/>
    <property type="molecule type" value="Genomic_DNA"/>
</dbReference>
<gene>
    <name evidence="10" type="ORF">B4U79_03240</name>
    <name evidence="9" type="ORF">B4U79_09857</name>
    <name evidence="11" type="ORF">B4U79_10514</name>
    <name evidence="8" type="ORF">B4U79_10600</name>
</gene>
<evidence type="ECO:0000256" key="5">
    <source>
        <dbReference type="ARBA" id="ARBA00023054"/>
    </source>
</evidence>
<name>A0A3S3PHK0_9ACAR</name>
<reference evidence="10 12" key="1">
    <citation type="journal article" date="2018" name="Gigascience">
        <title>Genomes of trombidid mites reveal novel predicted allergens and laterally-transferred genes associated with secondary metabolism.</title>
        <authorList>
            <person name="Dong X."/>
            <person name="Chaisiri K."/>
            <person name="Xia D."/>
            <person name="Armstrong S.D."/>
            <person name="Fang Y."/>
            <person name="Donnelly M.J."/>
            <person name="Kadowaki T."/>
            <person name="McGarry J.W."/>
            <person name="Darby A.C."/>
            <person name="Makepeace B.L."/>
        </authorList>
    </citation>
    <scope>NUCLEOTIDE SEQUENCE [LARGE SCALE GENOMIC DNA]</scope>
    <source>
        <strain evidence="10">UoL-WK</strain>
    </source>
</reference>
<dbReference type="GO" id="GO:0000139">
    <property type="term" value="C:Golgi membrane"/>
    <property type="evidence" value="ECO:0007669"/>
    <property type="project" value="UniProtKB-SubCell"/>
</dbReference>
<keyword evidence="6 7" id="KW-0472">Membrane</keyword>
<dbReference type="EMBL" id="NCKU01009896">
    <property type="protein sequence ID" value="RWS01081.1"/>
    <property type="molecule type" value="Genomic_DNA"/>
</dbReference>
<evidence type="ECO:0000256" key="6">
    <source>
        <dbReference type="ARBA" id="ARBA00023136"/>
    </source>
</evidence>
<dbReference type="EMBL" id="NCKU01009784">
    <property type="protein sequence ID" value="RWS01135.1"/>
    <property type="molecule type" value="Genomic_DNA"/>
</dbReference>
<reference evidence="10" key="2">
    <citation type="submission" date="2018-11" db="EMBL/GenBank/DDBJ databases">
        <title>Trombidioid mite genomics.</title>
        <authorList>
            <person name="Dong X."/>
        </authorList>
    </citation>
    <scope>NUCLEOTIDE SEQUENCE</scope>
    <source>
        <strain evidence="10">UoL-WK</strain>
    </source>
</reference>
<keyword evidence="4" id="KW-0333">Golgi apparatus</keyword>
<accession>A0A3S3PHK0</accession>
<evidence type="ECO:0000256" key="7">
    <source>
        <dbReference type="SAM" id="Phobius"/>
    </source>
</evidence>
<dbReference type="Proteomes" id="UP000285301">
    <property type="component" value="Unassembled WGS sequence"/>
</dbReference>
<keyword evidence="2 7" id="KW-0812">Transmembrane</keyword>
<proteinExistence type="predicted"/>
<evidence type="ECO:0000313" key="12">
    <source>
        <dbReference type="Proteomes" id="UP000285301"/>
    </source>
</evidence>
<dbReference type="STRING" id="1965070.A0A3S3PHK0"/>
<dbReference type="AlphaFoldDB" id="A0A3S3PHK0"/>